<reference evidence="2" key="1">
    <citation type="journal article" date="2019" name="Int. J. Syst. Evol. Microbiol.">
        <title>The Global Catalogue of Microorganisms (GCM) 10K type strain sequencing project: providing services to taxonomists for standard genome sequencing and annotation.</title>
        <authorList>
            <consortium name="The Broad Institute Genomics Platform"/>
            <consortium name="The Broad Institute Genome Sequencing Center for Infectious Disease"/>
            <person name="Wu L."/>
            <person name="Ma J."/>
        </authorList>
    </citation>
    <scope>NUCLEOTIDE SEQUENCE [LARGE SCALE GENOMIC DNA]</scope>
    <source>
        <strain evidence="2">KCTC 62192</strain>
    </source>
</reference>
<name>A0ABV7ABZ1_9RHOB</name>
<gene>
    <name evidence="1" type="ORF">ACFOES_01855</name>
</gene>
<dbReference type="SUPFAM" id="SSF52266">
    <property type="entry name" value="SGNH hydrolase"/>
    <property type="match status" value="1"/>
</dbReference>
<accession>A0ABV7ABZ1</accession>
<dbReference type="Proteomes" id="UP001595443">
    <property type="component" value="Unassembled WGS sequence"/>
</dbReference>
<evidence type="ECO:0000313" key="2">
    <source>
        <dbReference type="Proteomes" id="UP001595443"/>
    </source>
</evidence>
<evidence type="ECO:0000313" key="1">
    <source>
        <dbReference type="EMBL" id="MFC2966826.1"/>
    </source>
</evidence>
<dbReference type="EMBL" id="JBHRSK010000002">
    <property type="protein sequence ID" value="MFC2966826.1"/>
    <property type="molecule type" value="Genomic_DNA"/>
</dbReference>
<protein>
    <recommendedName>
        <fullName evidence="3">SGNH/GDSL hydrolase family protein</fullName>
    </recommendedName>
</protein>
<proteinExistence type="predicted"/>
<comment type="caution">
    <text evidence="1">The sequence shown here is derived from an EMBL/GenBank/DDBJ whole genome shotgun (WGS) entry which is preliminary data.</text>
</comment>
<sequence>MKLFIGGNSHTPALKYGLDALGQGAHEIHVGPFGTAAKVVKPFSAIRKGVVEFTLPEYAANLERFTGKRHFDPADLWGICMGTHFARIYRNPFWKEAAPAALAGPGRRPASRPASRPVSRAVLDAMIRNDQRHVRALLSQLKKTGVRFFVIECPPPRREWSTREPCIPVDVLAAVDGAARKQFRAWLARRDLPLVENPPEVVGPDGLLKDAYAKQVVLSDGQPDRLHANAEYGRLMMERIVAQIESMAATA</sequence>
<organism evidence="1 2">
    <name type="scientific">Acidimangrovimonas pyrenivorans</name>
    <dbReference type="NCBI Taxonomy" id="2030798"/>
    <lineage>
        <taxon>Bacteria</taxon>
        <taxon>Pseudomonadati</taxon>
        <taxon>Pseudomonadota</taxon>
        <taxon>Alphaproteobacteria</taxon>
        <taxon>Rhodobacterales</taxon>
        <taxon>Paracoccaceae</taxon>
        <taxon>Acidimangrovimonas</taxon>
    </lineage>
</organism>
<keyword evidence="2" id="KW-1185">Reference proteome</keyword>
<dbReference type="RefSeq" id="WP_377831451.1">
    <property type="nucleotide sequence ID" value="NZ_JBHRSK010000002.1"/>
</dbReference>
<evidence type="ECO:0008006" key="3">
    <source>
        <dbReference type="Google" id="ProtNLM"/>
    </source>
</evidence>